<name>A0ABD5JL95_9ACTN</name>
<gene>
    <name evidence="2" type="ORF">V2K49_40340</name>
</gene>
<dbReference type="Proteomes" id="UP001354649">
    <property type="component" value="Unassembled WGS sequence"/>
</dbReference>
<organism evidence="2 3">
    <name type="scientific">Streptomyces antimycoticus</name>
    <dbReference type="NCBI Taxonomy" id="68175"/>
    <lineage>
        <taxon>Bacteria</taxon>
        <taxon>Bacillati</taxon>
        <taxon>Actinomycetota</taxon>
        <taxon>Actinomycetes</taxon>
        <taxon>Kitasatosporales</taxon>
        <taxon>Streptomycetaceae</taxon>
        <taxon>Streptomyces</taxon>
        <taxon>Streptomyces violaceusniger group</taxon>
    </lineage>
</organism>
<accession>A0ABD5JL95</accession>
<dbReference type="AlphaFoldDB" id="A0ABD5JL95"/>
<evidence type="ECO:0000313" key="2">
    <source>
        <dbReference type="EMBL" id="MEE4589207.1"/>
    </source>
</evidence>
<dbReference type="EMBL" id="JAZBJQ010000043">
    <property type="protein sequence ID" value="MEE4589207.1"/>
    <property type="molecule type" value="Genomic_DNA"/>
</dbReference>
<comment type="caution">
    <text evidence="2">The sequence shown here is derived from an EMBL/GenBank/DDBJ whole genome shotgun (WGS) entry which is preliminary data.</text>
</comment>
<protein>
    <submittedName>
        <fullName evidence="2">Uncharacterized protein</fullName>
    </submittedName>
</protein>
<evidence type="ECO:0000256" key="1">
    <source>
        <dbReference type="SAM" id="MobiDB-lite"/>
    </source>
</evidence>
<sequence length="175" mass="19176">MTQPDLQTADDAGASPKGLAADIARVIGTLRAQSAEVSPTAKPVDAQEIQAITEAMIRLFVGAPLRSDGQLTVKSLAEGAGLRRNKLTHKHTGLKDLFYALVKTLERPAIPAQRQAKDDDLKRRHSELWAKHQQLKKEAAQMARIIHVLEVENDQPRTTAANGPGNLHFLTRTPR</sequence>
<feature type="region of interest" description="Disordered" evidence="1">
    <location>
        <begin position="156"/>
        <end position="175"/>
    </location>
</feature>
<proteinExistence type="predicted"/>
<reference evidence="2 3" key="1">
    <citation type="submission" date="2023-11" db="EMBL/GenBank/DDBJ databases">
        <title>30 novel species of actinomycetes from the DSMZ collection.</title>
        <authorList>
            <person name="Nouioui I."/>
        </authorList>
    </citation>
    <scope>NUCLEOTIDE SEQUENCE [LARGE SCALE GENOMIC DNA]</scope>
    <source>
        <strain evidence="2 3">DSM 41602</strain>
    </source>
</reference>
<evidence type="ECO:0000313" key="3">
    <source>
        <dbReference type="Proteomes" id="UP001354649"/>
    </source>
</evidence>